<feature type="region of interest" description="Disordered" evidence="4">
    <location>
        <begin position="1"/>
        <end position="25"/>
    </location>
</feature>
<evidence type="ECO:0000313" key="5">
    <source>
        <dbReference type="EMBL" id="KAK0038617.1"/>
    </source>
</evidence>
<comment type="subcellular location">
    <subcellularLocation>
        <location evidence="1">Membrane</location>
        <topology evidence="1">Multi-pass membrane protein</topology>
    </subcellularLocation>
</comment>
<proteinExistence type="predicted"/>
<evidence type="ECO:0000256" key="2">
    <source>
        <dbReference type="ARBA" id="ARBA00022692"/>
    </source>
</evidence>
<name>A0AAD8ETN2_BIOPF</name>
<reference evidence="5" key="1">
    <citation type="journal article" date="2023" name="PLoS Negl. Trop. Dis.">
        <title>A genome sequence for Biomphalaria pfeifferi, the major vector snail for the human-infecting parasite Schistosoma mansoni.</title>
        <authorList>
            <person name="Bu L."/>
            <person name="Lu L."/>
            <person name="Laidemitt M.R."/>
            <person name="Zhang S.M."/>
            <person name="Mutuku M."/>
            <person name="Mkoji G."/>
            <person name="Steinauer M."/>
            <person name="Loker E.S."/>
        </authorList>
    </citation>
    <scope>NUCLEOTIDE SEQUENCE</scope>
    <source>
        <strain evidence="5">KasaAsao</strain>
    </source>
</reference>
<gene>
    <name evidence="6" type="ORF">Bpfe_031489</name>
    <name evidence="5" type="ORF">Bpfe_031581</name>
</gene>
<dbReference type="GO" id="GO:0006031">
    <property type="term" value="P:chitin biosynthetic process"/>
    <property type="evidence" value="ECO:0007669"/>
    <property type="project" value="TreeGrafter"/>
</dbReference>
<comment type="caution">
    <text evidence="5">The sequence shown here is derived from an EMBL/GenBank/DDBJ whole genome shotgun (WGS) entry which is preliminary data.</text>
</comment>
<protein>
    <submittedName>
        <fullName evidence="5">Chitin synthase 1</fullName>
    </submittedName>
</protein>
<evidence type="ECO:0000256" key="4">
    <source>
        <dbReference type="SAM" id="MobiDB-lite"/>
    </source>
</evidence>
<reference evidence="5" key="2">
    <citation type="submission" date="2023-04" db="EMBL/GenBank/DDBJ databases">
        <authorList>
            <person name="Bu L."/>
            <person name="Lu L."/>
            <person name="Laidemitt M.R."/>
            <person name="Zhang S.M."/>
            <person name="Mutuku M."/>
            <person name="Mkoji G."/>
            <person name="Steinauer M."/>
            <person name="Loker E.S."/>
        </authorList>
    </citation>
    <scope>NUCLEOTIDE SEQUENCE</scope>
    <source>
        <strain evidence="5">KasaAsao</strain>
        <tissue evidence="5">Whole Snail</tissue>
    </source>
</reference>
<dbReference type="InterPro" id="IPR004835">
    <property type="entry name" value="Chitin_synth"/>
</dbReference>
<dbReference type="PANTHER" id="PTHR22914:SF41">
    <property type="entry name" value="CHITIN SYNTHASE 7"/>
    <property type="match status" value="1"/>
</dbReference>
<dbReference type="GO" id="GO:0004100">
    <property type="term" value="F:chitin synthase activity"/>
    <property type="evidence" value="ECO:0007669"/>
    <property type="project" value="InterPro"/>
</dbReference>
<dbReference type="Proteomes" id="UP001233172">
    <property type="component" value="Unassembled WGS sequence"/>
</dbReference>
<organism evidence="5 7">
    <name type="scientific">Biomphalaria pfeifferi</name>
    <name type="common">Bloodfluke planorb</name>
    <name type="synonym">Freshwater snail</name>
    <dbReference type="NCBI Taxonomy" id="112525"/>
    <lineage>
        <taxon>Eukaryota</taxon>
        <taxon>Metazoa</taxon>
        <taxon>Spiralia</taxon>
        <taxon>Lophotrochozoa</taxon>
        <taxon>Mollusca</taxon>
        <taxon>Gastropoda</taxon>
        <taxon>Heterobranchia</taxon>
        <taxon>Euthyneura</taxon>
        <taxon>Panpulmonata</taxon>
        <taxon>Hygrophila</taxon>
        <taxon>Lymnaeoidea</taxon>
        <taxon>Planorbidae</taxon>
        <taxon>Biomphalaria</taxon>
    </lineage>
</organism>
<dbReference type="GO" id="GO:0016020">
    <property type="term" value="C:membrane"/>
    <property type="evidence" value="ECO:0007669"/>
    <property type="project" value="UniProtKB-SubCell"/>
</dbReference>
<keyword evidence="2" id="KW-0812">Transmembrane</keyword>
<dbReference type="PANTHER" id="PTHR22914">
    <property type="entry name" value="CHITIN SYNTHASE"/>
    <property type="match status" value="1"/>
</dbReference>
<dbReference type="GO" id="GO:0071944">
    <property type="term" value="C:cell periphery"/>
    <property type="evidence" value="ECO:0007669"/>
    <property type="project" value="TreeGrafter"/>
</dbReference>
<dbReference type="Pfam" id="PF03142">
    <property type="entry name" value="Chitin_synth_2"/>
    <property type="match status" value="1"/>
</dbReference>
<evidence type="ECO:0000256" key="3">
    <source>
        <dbReference type="ARBA" id="ARBA00023136"/>
    </source>
</evidence>
<sequence>MVVNSSGQQGKALQTSRLLRSNRDNGMDNEKILPILASSDVVTAYNASEARTLHQKIRLHLGEDRHLITLLLKRFHNHNQKMVLVPSTKCKTSVPTKFRALLNQRRKWINSTIHNLLELVQTDNFCMPYCSMQLFAMIELIEYIAKPPATIIFIRGILTTSVLTKPTWTRLIISTIIRGLPPILTLTTAMNISHVVMNIRHMLCCMPYTFSTPIWNLILPLYAFWH</sequence>
<evidence type="ECO:0000256" key="1">
    <source>
        <dbReference type="ARBA" id="ARBA00004141"/>
    </source>
</evidence>
<accession>A0AAD8ETN2</accession>
<dbReference type="EMBL" id="JASAOG010000497">
    <property type="protein sequence ID" value="KAK0038617.1"/>
    <property type="molecule type" value="Genomic_DNA"/>
</dbReference>
<evidence type="ECO:0000313" key="6">
    <source>
        <dbReference type="EMBL" id="KAK0038913.1"/>
    </source>
</evidence>
<keyword evidence="3" id="KW-0472">Membrane</keyword>
<feature type="compositionally biased region" description="Polar residues" evidence="4">
    <location>
        <begin position="1"/>
        <end position="19"/>
    </location>
</feature>
<dbReference type="AlphaFoldDB" id="A0AAD8ETN2"/>
<evidence type="ECO:0000313" key="7">
    <source>
        <dbReference type="Proteomes" id="UP001233172"/>
    </source>
</evidence>
<dbReference type="EMBL" id="JASAOG010000486">
    <property type="protein sequence ID" value="KAK0038913.1"/>
    <property type="molecule type" value="Genomic_DNA"/>
</dbReference>
<keyword evidence="7" id="KW-1185">Reference proteome</keyword>